<reference evidence="1" key="1">
    <citation type="submission" date="2023-07" db="EMBL/GenBank/DDBJ databases">
        <title>Comparative genomics of clinical Stenotrophomonas maltophilia isolates reveals regions of diversity which correlate with colonization and persistence in vivo.</title>
        <authorList>
            <person name="Mcdaniel M.S."/>
            <person name="Swords W.E."/>
            <person name="Sumpter N.A."/>
            <person name="Lindgren N.R."/>
            <person name="Billiot C.E."/>
        </authorList>
    </citation>
    <scope>NUCLEOTIDE SEQUENCE</scope>
    <source>
        <strain evidence="1">Ism4</strain>
    </source>
</reference>
<protein>
    <submittedName>
        <fullName evidence="1">Uncharacterized protein</fullName>
    </submittedName>
</protein>
<dbReference type="AlphaFoldDB" id="A0AAJ2MUT9"/>
<evidence type="ECO:0000313" key="1">
    <source>
        <dbReference type="EMBL" id="MDT3468945.1"/>
    </source>
</evidence>
<comment type="caution">
    <text evidence="1">The sequence shown here is derived from an EMBL/GenBank/DDBJ whole genome shotgun (WGS) entry which is preliminary data.</text>
</comment>
<gene>
    <name evidence="1" type="ORF">ROV92_13225</name>
</gene>
<proteinExistence type="predicted"/>
<dbReference type="Proteomes" id="UP001251948">
    <property type="component" value="Unassembled WGS sequence"/>
</dbReference>
<name>A0AAJ2MUT9_STEMA</name>
<accession>A0AAJ2MUT9</accession>
<organism evidence="1 2">
    <name type="scientific">Stenotrophomonas maltophilia</name>
    <name type="common">Pseudomonas maltophilia</name>
    <name type="synonym">Xanthomonas maltophilia</name>
    <dbReference type="NCBI Taxonomy" id="40324"/>
    <lineage>
        <taxon>Bacteria</taxon>
        <taxon>Pseudomonadati</taxon>
        <taxon>Pseudomonadota</taxon>
        <taxon>Gammaproteobacteria</taxon>
        <taxon>Lysobacterales</taxon>
        <taxon>Lysobacteraceae</taxon>
        <taxon>Stenotrophomonas</taxon>
        <taxon>Stenotrophomonas maltophilia group</taxon>
    </lineage>
</organism>
<sequence>MSKFFVGQRVRIVGTEGPKGPWHMPPPTGKNGRIVKEGAIGATTQRHFDWEVLVDDFGPVQCDSHEIEPVSQEVMA</sequence>
<evidence type="ECO:0000313" key="2">
    <source>
        <dbReference type="Proteomes" id="UP001251948"/>
    </source>
</evidence>
<dbReference type="RefSeq" id="WP_312562690.1">
    <property type="nucleotide sequence ID" value="NZ_JAVSKO010000005.1"/>
</dbReference>
<dbReference type="EMBL" id="JAVSKO010000005">
    <property type="protein sequence ID" value="MDT3468945.1"/>
    <property type="molecule type" value="Genomic_DNA"/>
</dbReference>